<feature type="signal peptide" evidence="1">
    <location>
        <begin position="1"/>
        <end position="35"/>
    </location>
</feature>
<protein>
    <recommendedName>
        <fullName evidence="4">Secreted protein</fullName>
    </recommendedName>
</protein>
<accession>A0A931N6M3</accession>
<evidence type="ECO:0000313" key="3">
    <source>
        <dbReference type="Proteomes" id="UP000655751"/>
    </source>
</evidence>
<keyword evidence="3" id="KW-1185">Reference proteome</keyword>
<dbReference type="AlphaFoldDB" id="A0A931N6M3"/>
<evidence type="ECO:0008006" key="4">
    <source>
        <dbReference type="Google" id="ProtNLM"/>
    </source>
</evidence>
<keyword evidence="1" id="KW-0732">Signal</keyword>
<proteinExistence type="predicted"/>
<evidence type="ECO:0000313" key="2">
    <source>
        <dbReference type="EMBL" id="MBH0780892.1"/>
    </source>
</evidence>
<sequence length="200" mass="21586">MFLNSRERLRRSAGAAFVVAVGIATTALVAGPAHAVDRTGVQKCQGGAAPDEEIFIVQTAGGNANFPAGPDPYNGISPGNALHVKVEWDALVNVQGWITEQYNIDGKTEQATSGYPFPGWPKYANLFRMNNNPGGWVASGGDSNAYNPHLLSELANVSCFEAPWAPVRIGYGINDENPGDNSGEWRWTLQIWRNDGVNER</sequence>
<name>A0A931N6M3_9NOCA</name>
<dbReference type="EMBL" id="JADMLG010000018">
    <property type="protein sequence ID" value="MBH0780892.1"/>
    <property type="molecule type" value="Genomic_DNA"/>
</dbReference>
<dbReference type="Proteomes" id="UP000655751">
    <property type="component" value="Unassembled WGS sequence"/>
</dbReference>
<organism evidence="2 3">
    <name type="scientific">Nocardia bovistercoris</name>
    <dbReference type="NCBI Taxonomy" id="2785916"/>
    <lineage>
        <taxon>Bacteria</taxon>
        <taxon>Bacillati</taxon>
        <taxon>Actinomycetota</taxon>
        <taxon>Actinomycetes</taxon>
        <taxon>Mycobacteriales</taxon>
        <taxon>Nocardiaceae</taxon>
        <taxon>Nocardia</taxon>
    </lineage>
</organism>
<comment type="caution">
    <text evidence="2">The sequence shown here is derived from an EMBL/GenBank/DDBJ whole genome shotgun (WGS) entry which is preliminary data.</text>
</comment>
<evidence type="ECO:0000256" key="1">
    <source>
        <dbReference type="SAM" id="SignalP"/>
    </source>
</evidence>
<dbReference type="RefSeq" id="WP_196153197.1">
    <property type="nucleotide sequence ID" value="NZ_JADMLG010000018.1"/>
</dbReference>
<feature type="chain" id="PRO_5037573158" description="Secreted protein" evidence="1">
    <location>
        <begin position="36"/>
        <end position="200"/>
    </location>
</feature>
<reference evidence="2" key="1">
    <citation type="submission" date="2020-11" db="EMBL/GenBank/DDBJ databases">
        <title>Nocardia NEAU-351.nov., a novel actinomycete isolated from the cow dung.</title>
        <authorList>
            <person name="Zhang X."/>
        </authorList>
    </citation>
    <scope>NUCLEOTIDE SEQUENCE</scope>
    <source>
        <strain evidence="2">NEAU-351</strain>
    </source>
</reference>
<gene>
    <name evidence="2" type="ORF">IT779_31945</name>
</gene>